<keyword evidence="3" id="KW-1185">Reference proteome</keyword>
<reference evidence="1 3" key="1">
    <citation type="journal article" date="2012" name="Nature">
        <title>Algal genomes reveal evolutionary mosaicism and the fate of nucleomorphs.</title>
        <authorList>
            <consortium name="DOE Joint Genome Institute"/>
            <person name="Curtis B.A."/>
            <person name="Tanifuji G."/>
            <person name="Burki F."/>
            <person name="Gruber A."/>
            <person name="Irimia M."/>
            <person name="Maruyama S."/>
            <person name="Arias M.C."/>
            <person name="Ball S.G."/>
            <person name="Gile G.H."/>
            <person name="Hirakawa Y."/>
            <person name="Hopkins J.F."/>
            <person name="Kuo A."/>
            <person name="Rensing S.A."/>
            <person name="Schmutz J."/>
            <person name="Symeonidi A."/>
            <person name="Elias M."/>
            <person name="Eveleigh R.J."/>
            <person name="Herman E.K."/>
            <person name="Klute M.J."/>
            <person name="Nakayama T."/>
            <person name="Obornik M."/>
            <person name="Reyes-Prieto A."/>
            <person name="Armbrust E.V."/>
            <person name="Aves S.J."/>
            <person name="Beiko R.G."/>
            <person name="Coutinho P."/>
            <person name="Dacks J.B."/>
            <person name="Durnford D.G."/>
            <person name="Fast N.M."/>
            <person name="Green B.R."/>
            <person name="Grisdale C.J."/>
            <person name="Hempel F."/>
            <person name="Henrissat B."/>
            <person name="Hoppner M.P."/>
            <person name="Ishida K."/>
            <person name="Kim E."/>
            <person name="Koreny L."/>
            <person name="Kroth P.G."/>
            <person name="Liu Y."/>
            <person name="Malik S.B."/>
            <person name="Maier U.G."/>
            <person name="McRose D."/>
            <person name="Mock T."/>
            <person name="Neilson J.A."/>
            <person name="Onodera N.T."/>
            <person name="Poole A.M."/>
            <person name="Pritham E.J."/>
            <person name="Richards T.A."/>
            <person name="Rocap G."/>
            <person name="Roy S.W."/>
            <person name="Sarai C."/>
            <person name="Schaack S."/>
            <person name="Shirato S."/>
            <person name="Slamovits C.H."/>
            <person name="Spencer D.F."/>
            <person name="Suzuki S."/>
            <person name="Worden A.Z."/>
            <person name="Zauner S."/>
            <person name="Barry K."/>
            <person name="Bell C."/>
            <person name="Bharti A.K."/>
            <person name="Crow J.A."/>
            <person name="Grimwood J."/>
            <person name="Kramer R."/>
            <person name="Lindquist E."/>
            <person name="Lucas S."/>
            <person name="Salamov A."/>
            <person name="McFadden G.I."/>
            <person name="Lane C.E."/>
            <person name="Keeling P.J."/>
            <person name="Gray M.W."/>
            <person name="Grigoriev I.V."/>
            <person name="Archibald J.M."/>
        </authorList>
    </citation>
    <scope>NUCLEOTIDE SEQUENCE</scope>
    <source>
        <strain evidence="1 3">CCMP2712</strain>
    </source>
</reference>
<dbReference type="EnsemblProtists" id="EKX51095">
    <property type="protein sequence ID" value="EKX51095"/>
    <property type="gene ID" value="GUITHDRAFT_134615"/>
</dbReference>
<organism evidence="1">
    <name type="scientific">Guillardia theta (strain CCMP2712)</name>
    <name type="common">Cryptophyte</name>
    <dbReference type="NCBI Taxonomy" id="905079"/>
    <lineage>
        <taxon>Eukaryota</taxon>
        <taxon>Cryptophyceae</taxon>
        <taxon>Pyrenomonadales</taxon>
        <taxon>Geminigeraceae</taxon>
        <taxon>Guillardia</taxon>
    </lineage>
</organism>
<reference evidence="2" key="3">
    <citation type="submission" date="2015-06" db="UniProtKB">
        <authorList>
            <consortium name="EnsemblProtists"/>
        </authorList>
    </citation>
    <scope>IDENTIFICATION</scope>
</reference>
<evidence type="ECO:0000313" key="3">
    <source>
        <dbReference type="Proteomes" id="UP000011087"/>
    </source>
</evidence>
<dbReference type="EMBL" id="JH992976">
    <property type="protein sequence ID" value="EKX51095.1"/>
    <property type="molecule type" value="Genomic_DNA"/>
</dbReference>
<protein>
    <submittedName>
        <fullName evidence="1 2">Uncharacterized protein</fullName>
    </submittedName>
</protein>
<gene>
    <name evidence="1" type="ORF">GUITHDRAFT_134615</name>
</gene>
<dbReference type="GeneID" id="17307970"/>
<proteinExistence type="predicted"/>
<dbReference type="Proteomes" id="UP000011087">
    <property type="component" value="Unassembled WGS sequence"/>
</dbReference>
<accession>L1JSC8</accession>
<dbReference type="HOGENOM" id="CLU_1630165_0_0_1"/>
<dbReference type="RefSeq" id="XP_005838075.1">
    <property type="nucleotide sequence ID" value="XM_005838018.1"/>
</dbReference>
<dbReference type="KEGG" id="gtt:GUITHDRAFT_134615"/>
<name>L1JSC8_GUITC</name>
<dbReference type="AlphaFoldDB" id="L1JSC8"/>
<dbReference type="PaxDb" id="55529-EKX51095"/>
<reference evidence="3" key="2">
    <citation type="submission" date="2012-11" db="EMBL/GenBank/DDBJ databases">
        <authorList>
            <person name="Kuo A."/>
            <person name="Curtis B.A."/>
            <person name="Tanifuji G."/>
            <person name="Burki F."/>
            <person name="Gruber A."/>
            <person name="Irimia M."/>
            <person name="Maruyama S."/>
            <person name="Arias M.C."/>
            <person name="Ball S.G."/>
            <person name="Gile G.H."/>
            <person name="Hirakawa Y."/>
            <person name="Hopkins J.F."/>
            <person name="Rensing S.A."/>
            <person name="Schmutz J."/>
            <person name="Symeonidi A."/>
            <person name="Elias M."/>
            <person name="Eveleigh R.J."/>
            <person name="Herman E.K."/>
            <person name="Klute M.J."/>
            <person name="Nakayama T."/>
            <person name="Obornik M."/>
            <person name="Reyes-Prieto A."/>
            <person name="Armbrust E.V."/>
            <person name="Aves S.J."/>
            <person name="Beiko R.G."/>
            <person name="Coutinho P."/>
            <person name="Dacks J.B."/>
            <person name="Durnford D.G."/>
            <person name="Fast N.M."/>
            <person name="Green B.R."/>
            <person name="Grisdale C."/>
            <person name="Hempe F."/>
            <person name="Henrissat B."/>
            <person name="Hoppner M.P."/>
            <person name="Ishida K.-I."/>
            <person name="Kim E."/>
            <person name="Koreny L."/>
            <person name="Kroth P.G."/>
            <person name="Liu Y."/>
            <person name="Malik S.-B."/>
            <person name="Maier U.G."/>
            <person name="McRose D."/>
            <person name="Mock T."/>
            <person name="Neilson J.A."/>
            <person name="Onodera N.T."/>
            <person name="Poole A.M."/>
            <person name="Pritham E.J."/>
            <person name="Richards T.A."/>
            <person name="Rocap G."/>
            <person name="Roy S.W."/>
            <person name="Sarai C."/>
            <person name="Schaack S."/>
            <person name="Shirato S."/>
            <person name="Slamovits C.H."/>
            <person name="Spencer D.F."/>
            <person name="Suzuki S."/>
            <person name="Worden A.Z."/>
            <person name="Zauner S."/>
            <person name="Barry K."/>
            <person name="Bell C."/>
            <person name="Bharti A.K."/>
            <person name="Crow J.A."/>
            <person name="Grimwood J."/>
            <person name="Kramer R."/>
            <person name="Lindquist E."/>
            <person name="Lucas S."/>
            <person name="Salamov A."/>
            <person name="McFadden G.I."/>
            <person name="Lane C.E."/>
            <person name="Keeling P.J."/>
            <person name="Gray M.W."/>
            <person name="Grigoriev I.V."/>
            <person name="Archibald J.M."/>
        </authorList>
    </citation>
    <scope>NUCLEOTIDE SEQUENCE</scope>
    <source>
        <strain evidence="3">CCMP2712</strain>
    </source>
</reference>
<evidence type="ECO:0000313" key="2">
    <source>
        <dbReference type="EnsemblProtists" id="EKX51095"/>
    </source>
</evidence>
<sequence length="163" mass="18590">MRISTSYGTRSYDAFQDQLEGVRPKTTIHPSRKSRMAFISAFQYDSNDSYSVPSWVTPRKIKTAQPATRPRTIPSAHPEHKISLEVVTVPSQLSPRRPITRAHLKGGKSIDDKVFEYTEVPERSLEQVLSSESTPYEIRETLKVRALWVSSPRRVVSEFVSIE</sequence>
<evidence type="ECO:0000313" key="1">
    <source>
        <dbReference type="EMBL" id="EKX51095.1"/>
    </source>
</evidence>